<proteinExistence type="predicted"/>
<dbReference type="InterPro" id="IPR036048">
    <property type="entry name" value="Interleukin_8-like_sf"/>
</dbReference>
<dbReference type="EMBL" id="KP745698">
    <property type="protein sequence ID" value="AKI18535.1"/>
    <property type="molecule type" value="Genomic_DNA"/>
</dbReference>
<protein>
    <submittedName>
        <fullName evidence="1">Chemokine vCXCL1</fullName>
    </submittedName>
</protein>
<dbReference type="Proteomes" id="UP000139920">
    <property type="component" value="Segment"/>
</dbReference>
<organism evidence="1 2">
    <name type="scientific">Human cytomegalovirus</name>
    <name type="common">HHV-5</name>
    <name type="synonym">Human herpesvirus 5</name>
    <dbReference type="NCBI Taxonomy" id="10359"/>
    <lineage>
        <taxon>Viruses</taxon>
        <taxon>Duplodnaviria</taxon>
        <taxon>Heunggongvirae</taxon>
        <taxon>Peploviricota</taxon>
        <taxon>Herviviricetes</taxon>
        <taxon>Herpesvirales</taxon>
        <taxon>Orthoherpesviridae</taxon>
        <taxon>Betaherpesvirinae</taxon>
        <taxon>Cytomegalovirus</taxon>
        <taxon>Cytomegalovirus humanbeta5</taxon>
    </lineage>
</organism>
<dbReference type="GO" id="GO:0006955">
    <property type="term" value="P:immune response"/>
    <property type="evidence" value="ECO:0007669"/>
    <property type="project" value="InterPro"/>
</dbReference>
<name>A0A0G2U5F4_HCMV</name>
<dbReference type="GO" id="GO:0005576">
    <property type="term" value="C:extracellular region"/>
    <property type="evidence" value="ECO:0007669"/>
    <property type="project" value="InterPro"/>
</dbReference>
<accession>A0A0G2U5F4</accession>
<gene>
    <name evidence="1" type="primary">UL146</name>
</gene>
<sequence length="114" mass="12592">MRLIFGSLISILIVCYYGVESVELRCPCGSNGLRNPLSGVFLVGRDPPRPPGCTKHQHYLVPPNGRRACLNPDHHLSKWLDAQNSNSWYKVVVTTGDGGGPHVDKKAEIKKRLS</sequence>
<reference evidence="1 2" key="1">
    <citation type="journal article" date="2015" name="J. Virol.">
        <title>High-throughput analysis of human cytomegalovirus genome diversity highlights the widespread occurrence of gene-disrupting mutations and pervasive recombination.</title>
        <authorList>
            <person name="Sijmons S."/>
            <person name="Thys K."/>
            <person name="Mbong Ngwese M."/>
            <person name="Van Damme E."/>
            <person name="Dvorak J."/>
            <person name="Van Loock M."/>
            <person name="Li G."/>
            <person name="Tachezy R."/>
            <person name="Busson L."/>
            <person name="Aerssens J."/>
            <person name="Van Ranst M."/>
            <person name="Maes P."/>
        </authorList>
    </citation>
    <scope>NUCLEOTIDE SEQUENCE [LARGE SCALE GENOMIC DNA]</scope>
    <source>
        <strain evidence="1">BE/20/2011</strain>
    </source>
</reference>
<dbReference type="SUPFAM" id="SSF54117">
    <property type="entry name" value="Interleukin 8-like chemokines"/>
    <property type="match status" value="1"/>
</dbReference>
<dbReference type="GO" id="GO:0008009">
    <property type="term" value="F:chemokine activity"/>
    <property type="evidence" value="ECO:0007669"/>
    <property type="project" value="InterPro"/>
</dbReference>
<evidence type="ECO:0000313" key="2">
    <source>
        <dbReference type="Proteomes" id="UP000139920"/>
    </source>
</evidence>
<evidence type="ECO:0000313" key="1">
    <source>
        <dbReference type="EMBL" id="AKI18535.1"/>
    </source>
</evidence>
<organismHost>
    <name type="scientific">Homo sapiens</name>
    <name type="common">Human</name>
    <dbReference type="NCBI Taxonomy" id="9606"/>
</organismHost>